<reference evidence="2 3" key="1">
    <citation type="submission" date="2016-10" db="EMBL/GenBank/DDBJ databases">
        <authorList>
            <person name="de Groot N.N."/>
        </authorList>
    </citation>
    <scope>NUCLEOTIDE SEQUENCE [LARGE SCALE GENOMIC DNA]</scope>
    <source>
        <strain evidence="2 3">DSM 20581</strain>
    </source>
</reference>
<protein>
    <submittedName>
        <fullName evidence="2">Uncharacterized protein</fullName>
    </submittedName>
</protein>
<dbReference type="OrthoDB" id="1655249at2"/>
<keyword evidence="3" id="KW-1185">Reference proteome</keyword>
<feature type="transmembrane region" description="Helical" evidence="1">
    <location>
        <begin position="181"/>
        <end position="204"/>
    </location>
</feature>
<dbReference type="PANTHER" id="PTHR41307">
    <property type="entry name" value="MEMBRANE PROTEIN-RELATED"/>
    <property type="match status" value="1"/>
</dbReference>
<dbReference type="AlphaFoldDB" id="A0A1I5XKQ0"/>
<dbReference type="PANTHER" id="PTHR41307:SF1">
    <property type="entry name" value="MEMBRANE PROTEIN"/>
    <property type="match status" value="1"/>
</dbReference>
<keyword evidence="1" id="KW-0812">Transmembrane</keyword>
<gene>
    <name evidence="2" type="ORF">SAMN04488506_1458</name>
</gene>
<feature type="transmembrane region" description="Helical" evidence="1">
    <location>
        <begin position="155"/>
        <end position="175"/>
    </location>
</feature>
<proteinExistence type="predicted"/>
<organism evidence="2 3">
    <name type="scientific">Desemzia incerta</name>
    <dbReference type="NCBI Taxonomy" id="82801"/>
    <lineage>
        <taxon>Bacteria</taxon>
        <taxon>Bacillati</taxon>
        <taxon>Bacillota</taxon>
        <taxon>Bacilli</taxon>
        <taxon>Lactobacillales</taxon>
        <taxon>Carnobacteriaceae</taxon>
        <taxon>Desemzia</taxon>
    </lineage>
</organism>
<feature type="transmembrane region" description="Helical" evidence="1">
    <location>
        <begin position="120"/>
        <end position="143"/>
    </location>
</feature>
<dbReference type="EMBL" id="FOXW01000005">
    <property type="protein sequence ID" value="SFQ32535.1"/>
    <property type="molecule type" value="Genomic_DNA"/>
</dbReference>
<evidence type="ECO:0000256" key="1">
    <source>
        <dbReference type="SAM" id="Phobius"/>
    </source>
</evidence>
<keyword evidence="1" id="KW-1133">Transmembrane helix</keyword>
<keyword evidence="1" id="KW-0472">Membrane</keyword>
<dbReference type="STRING" id="82801.SAMN04488506_1458"/>
<feature type="transmembrane region" description="Helical" evidence="1">
    <location>
        <begin position="211"/>
        <end position="233"/>
    </location>
</feature>
<accession>A0A1I5XKQ0</accession>
<feature type="transmembrane region" description="Helical" evidence="1">
    <location>
        <begin position="245"/>
        <end position="264"/>
    </location>
</feature>
<evidence type="ECO:0000313" key="3">
    <source>
        <dbReference type="Proteomes" id="UP000199136"/>
    </source>
</evidence>
<dbReference type="Proteomes" id="UP000199136">
    <property type="component" value="Unassembled WGS sequence"/>
</dbReference>
<dbReference type="SUPFAM" id="SSF158560">
    <property type="entry name" value="BH3980-like"/>
    <property type="match status" value="1"/>
</dbReference>
<evidence type="ECO:0000313" key="2">
    <source>
        <dbReference type="EMBL" id="SFQ32535.1"/>
    </source>
</evidence>
<name>A0A1I5XKQ0_9LACT</name>
<sequence length="271" mass="30499">MEKSELIEMNAVLQESLTNENEKYYGNLLVYIRVMSFFRDVEKSEELLLEVLKDILDAQEQGISAEEYFGKNPKKVADDIIKQLPINLLDTAKIVLTALAAYSIFSILPKLIFPDEGLDIGSLLIIGVYWTVMAVFALWLLGISLYRFKDKITKLMCLLVFGLAISIGFFISFLVTTPFKVYLTGNAGIAVIVMITGLVFYLFYKEKDKMLWAPFIPIVVTSAILGILTRITIFSELLSSTDGKIGIAVTLGILLLLQYGFIFFNSKRLNK</sequence>
<feature type="transmembrane region" description="Helical" evidence="1">
    <location>
        <begin position="91"/>
        <end position="108"/>
    </location>
</feature>